<accession>A0A448ZML9</accession>
<evidence type="ECO:0000313" key="1">
    <source>
        <dbReference type="EMBL" id="VEU43264.1"/>
    </source>
</evidence>
<sequence length="112" mass="12659">MQAKISFSLELPDVLKRFNISTTSPMLCSDPRFELKEVIVSHNESNRHAELGIFVSVEQRSHCIRRGRQKTCNVNNVNKCCNSHLGVVSNSAPPCFETCSCDSIWRYSIKPS</sequence>
<organism evidence="1 2">
    <name type="scientific">Pseudo-nitzschia multistriata</name>
    <dbReference type="NCBI Taxonomy" id="183589"/>
    <lineage>
        <taxon>Eukaryota</taxon>
        <taxon>Sar</taxon>
        <taxon>Stramenopiles</taxon>
        <taxon>Ochrophyta</taxon>
        <taxon>Bacillariophyta</taxon>
        <taxon>Bacillariophyceae</taxon>
        <taxon>Bacillariophycidae</taxon>
        <taxon>Bacillariales</taxon>
        <taxon>Bacillariaceae</taxon>
        <taxon>Pseudo-nitzschia</taxon>
    </lineage>
</organism>
<reference evidence="1 2" key="1">
    <citation type="submission" date="2019-01" db="EMBL/GenBank/DDBJ databases">
        <authorList>
            <person name="Ferrante I. M."/>
        </authorList>
    </citation>
    <scope>NUCLEOTIDE SEQUENCE [LARGE SCALE GENOMIC DNA]</scope>
    <source>
        <strain evidence="1 2">B856</strain>
    </source>
</reference>
<keyword evidence="2" id="KW-1185">Reference proteome</keyword>
<dbReference type="EMBL" id="CAACVS010000531">
    <property type="protein sequence ID" value="VEU43264.1"/>
    <property type="molecule type" value="Genomic_DNA"/>
</dbReference>
<evidence type="ECO:0000313" key="2">
    <source>
        <dbReference type="Proteomes" id="UP000291116"/>
    </source>
</evidence>
<proteinExistence type="predicted"/>
<name>A0A448ZML9_9STRA</name>
<dbReference type="AlphaFoldDB" id="A0A448ZML9"/>
<gene>
    <name evidence="1" type="ORF">PSNMU_V1.4_AUG-EV-PASAV3_0103140</name>
</gene>
<dbReference type="Proteomes" id="UP000291116">
    <property type="component" value="Unassembled WGS sequence"/>
</dbReference>
<protein>
    <submittedName>
        <fullName evidence="1">Uncharacterized protein</fullName>
    </submittedName>
</protein>